<organism evidence="7 8">
    <name type="scientific">Alternaria panax</name>
    <dbReference type="NCBI Taxonomy" id="48097"/>
    <lineage>
        <taxon>Eukaryota</taxon>
        <taxon>Fungi</taxon>
        <taxon>Dikarya</taxon>
        <taxon>Ascomycota</taxon>
        <taxon>Pezizomycotina</taxon>
        <taxon>Dothideomycetes</taxon>
        <taxon>Pleosporomycetidae</taxon>
        <taxon>Pleosporales</taxon>
        <taxon>Pleosporineae</taxon>
        <taxon>Pleosporaceae</taxon>
        <taxon>Alternaria</taxon>
        <taxon>Alternaria sect. Panax</taxon>
    </lineage>
</organism>
<dbReference type="PROSITE" id="PS00749">
    <property type="entry name" value="F_ACTIN_CAPPING_A_2"/>
    <property type="match status" value="1"/>
</dbReference>
<protein>
    <recommendedName>
        <fullName evidence="2 6">F-actin-capping protein subunit alpha</fullName>
    </recommendedName>
</protein>
<evidence type="ECO:0000256" key="6">
    <source>
        <dbReference type="RuleBase" id="RU365077"/>
    </source>
</evidence>
<evidence type="ECO:0000256" key="5">
    <source>
        <dbReference type="ARBA" id="ARBA00025389"/>
    </source>
</evidence>
<evidence type="ECO:0000256" key="2">
    <source>
        <dbReference type="ARBA" id="ARBA00014038"/>
    </source>
</evidence>
<comment type="caution">
    <text evidence="7">The sequence shown here is derived from an EMBL/GenBank/DDBJ whole genome shotgun (WGS) entry which is preliminary data.</text>
</comment>
<evidence type="ECO:0000256" key="3">
    <source>
        <dbReference type="ARBA" id="ARBA00022467"/>
    </source>
</evidence>
<dbReference type="GO" id="GO:0051015">
    <property type="term" value="F:actin filament binding"/>
    <property type="evidence" value="ECO:0007669"/>
    <property type="project" value="TreeGrafter"/>
</dbReference>
<keyword evidence="8" id="KW-1185">Reference proteome</keyword>
<dbReference type="InterPro" id="IPR017865">
    <property type="entry name" value="F-actin_cap_asu_CS"/>
</dbReference>
<dbReference type="InterPro" id="IPR042489">
    <property type="entry name" value="CapZ_alpha_1"/>
</dbReference>
<dbReference type="InterPro" id="IPR002189">
    <property type="entry name" value="CapZ_alpha"/>
</dbReference>
<dbReference type="FunFam" id="3.90.1150.210:FF:000003">
    <property type="entry name" value="F-actin-capping protein subunit alpha"/>
    <property type="match status" value="1"/>
</dbReference>
<dbReference type="Pfam" id="PF01267">
    <property type="entry name" value="F-actin_cap_A"/>
    <property type="match status" value="1"/>
</dbReference>
<dbReference type="GO" id="GO:0008290">
    <property type="term" value="C:F-actin capping protein complex"/>
    <property type="evidence" value="ECO:0007669"/>
    <property type="project" value="UniProtKB-UniRule"/>
</dbReference>
<keyword evidence="4 6" id="KW-0009">Actin-binding</keyword>
<dbReference type="InterPro" id="IPR037282">
    <property type="entry name" value="CapZ_alpha/beta"/>
</dbReference>
<dbReference type="PROSITE" id="PS00748">
    <property type="entry name" value="F_ACTIN_CAPPING_A_1"/>
    <property type="match status" value="1"/>
</dbReference>
<dbReference type="GO" id="GO:0030479">
    <property type="term" value="C:actin cortical patch"/>
    <property type="evidence" value="ECO:0007669"/>
    <property type="project" value="TreeGrafter"/>
</dbReference>
<comment type="similarity">
    <text evidence="1 6">Belongs to the F-actin-capping protein alpha subunit family.</text>
</comment>
<dbReference type="GO" id="GO:0051016">
    <property type="term" value="P:barbed-end actin filament capping"/>
    <property type="evidence" value="ECO:0007669"/>
    <property type="project" value="UniProtKB-UniRule"/>
</dbReference>
<dbReference type="PANTHER" id="PTHR10653:SF0">
    <property type="entry name" value="F-ACTIN-CAPPING PROTEIN SUBUNIT ALPHA"/>
    <property type="match status" value="1"/>
</dbReference>
<dbReference type="Gene3D" id="3.90.1150.210">
    <property type="entry name" value="F-actin capping protein, beta subunit"/>
    <property type="match status" value="1"/>
</dbReference>
<keyword evidence="3 6" id="KW-0117">Actin capping</keyword>
<name>A0AAD4FDD6_9PLEO</name>
<dbReference type="GO" id="GO:0030036">
    <property type="term" value="P:actin cytoskeleton organization"/>
    <property type="evidence" value="ECO:0007669"/>
    <property type="project" value="TreeGrafter"/>
</dbReference>
<dbReference type="InterPro" id="IPR042276">
    <property type="entry name" value="CapZ_alpha/beta_2"/>
</dbReference>
<dbReference type="SUPFAM" id="SSF90096">
    <property type="entry name" value="Subunits of heterodimeric actin filament capping protein Capz"/>
    <property type="match status" value="1"/>
</dbReference>
<proteinExistence type="inferred from homology"/>
<reference evidence="7" key="1">
    <citation type="submission" date="2021-07" db="EMBL/GenBank/DDBJ databases">
        <title>Genome Resource of American Ginseng Black Spot Pathogen Alternaria panax.</title>
        <authorList>
            <person name="Qiu C."/>
            <person name="Wang W."/>
            <person name="Liu Z."/>
        </authorList>
    </citation>
    <scope>NUCLEOTIDE SEQUENCE</scope>
    <source>
        <strain evidence="7">BNCC115425</strain>
    </source>
</reference>
<evidence type="ECO:0000313" key="8">
    <source>
        <dbReference type="Proteomes" id="UP001199106"/>
    </source>
</evidence>
<dbReference type="PANTHER" id="PTHR10653">
    <property type="entry name" value="F-ACTIN-CAPPING PROTEIN SUBUNIT ALPHA"/>
    <property type="match status" value="1"/>
</dbReference>
<dbReference type="EMBL" id="JAANER010000007">
    <property type="protein sequence ID" value="KAG9187536.1"/>
    <property type="molecule type" value="Genomic_DNA"/>
</dbReference>
<comment type="subunit">
    <text evidence="6">Heterodimer of an alpha and a beta subunit.</text>
</comment>
<evidence type="ECO:0000313" key="7">
    <source>
        <dbReference type="EMBL" id="KAG9187536.1"/>
    </source>
</evidence>
<dbReference type="Gene3D" id="3.30.1140.60">
    <property type="entry name" value="F-actin capping protein, alpha subunit"/>
    <property type="match status" value="1"/>
</dbReference>
<dbReference type="AlphaFoldDB" id="A0AAD4FDD6"/>
<gene>
    <name evidence="7" type="ORF">G6011_05407</name>
</gene>
<dbReference type="PRINTS" id="PR00191">
    <property type="entry name" value="FACTINCAPA"/>
</dbReference>
<comment type="function">
    <text evidence="5 6">F-actin-capping proteins bind in a Ca(2+)-independent manner to the fast growing ends of actin filaments (barbed end) thereby blocking the exchange of subunits at these ends. Unlike other capping proteins (such as gelsolin and severin), these proteins do not sever actin filaments.</text>
</comment>
<evidence type="ECO:0000256" key="1">
    <source>
        <dbReference type="ARBA" id="ARBA00010479"/>
    </source>
</evidence>
<evidence type="ECO:0000256" key="4">
    <source>
        <dbReference type="ARBA" id="ARBA00023203"/>
    </source>
</evidence>
<accession>A0AAD4FDD6</accession>
<sequence>MPRTAALSSFVDSAPPGELADVTKAIKSILGDESVQDELSPAFQKYNEEQFTTTKLPGGSTDVLVSQYNSLGDGRYYDIDTQTSFDFDHATGKASAVQSHVVESAQDDLLYVSPGPNTLWLYSTFKSLNKSLATHASEHYPKSSHGVYPVPSSPSSLAIITVANKYSPTNYWNGRWRSSYIYDTSSGSITGSIKVDVHYYEDGNVRLLTTKEVNLSAGGSANGSEVMKKIAAEEKKYQEDLNKAFGSLSEGAFKALRRQLPITRQKIEWEKISGYRLGQDIGGGRR</sequence>
<dbReference type="Proteomes" id="UP001199106">
    <property type="component" value="Unassembled WGS sequence"/>
</dbReference>